<gene>
    <name evidence="2" type="ORF">DdX_13783</name>
</gene>
<feature type="chain" id="PRO_5041934215" evidence="1">
    <location>
        <begin position="18"/>
        <end position="189"/>
    </location>
</feature>
<name>A0AAD4QZ74_9BILA</name>
<dbReference type="AlphaFoldDB" id="A0AAD4QZ74"/>
<keyword evidence="3" id="KW-1185">Reference proteome</keyword>
<feature type="signal peptide" evidence="1">
    <location>
        <begin position="1"/>
        <end position="17"/>
    </location>
</feature>
<protein>
    <submittedName>
        <fullName evidence="2">Uncharacterized protein</fullName>
    </submittedName>
</protein>
<dbReference type="Proteomes" id="UP001201812">
    <property type="component" value="Unassembled WGS sequence"/>
</dbReference>
<keyword evidence="1" id="KW-0732">Signal</keyword>
<dbReference type="EMBL" id="JAKKPZ010000059">
    <property type="protein sequence ID" value="KAI1705178.1"/>
    <property type="molecule type" value="Genomic_DNA"/>
</dbReference>
<accession>A0AAD4QZ74</accession>
<proteinExistence type="predicted"/>
<evidence type="ECO:0000256" key="1">
    <source>
        <dbReference type="SAM" id="SignalP"/>
    </source>
</evidence>
<evidence type="ECO:0000313" key="3">
    <source>
        <dbReference type="Proteomes" id="UP001201812"/>
    </source>
</evidence>
<organism evidence="2 3">
    <name type="scientific">Ditylenchus destructor</name>
    <dbReference type="NCBI Taxonomy" id="166010"/>
    <lineage>
        <taxon>Eukaryota</taxon>
        <taxon>Metazoa</taxon>
        <taxon>Ecdysozoa</taxon>
        <taxon>Nematoda</taxon>
        <taxon>Chromadorea</taxon>
        <taxon>Rhabditida</taxon>
        <taxon>Tylenchina</taxon>
        <taxon>Tylenchomorpha</taxon>
        <taxon>Sphaerularioidea</taxon>
        <taxon>Anguinidae</taxon>
        <taxon>Anguininae</taxon>
        <taxon>Ditylenchus</taxon>
    </lineage>
</organism>
<reference evidence="2" key="1">
    <citation type="submission" date="2022-01" db="EMBL/GenBank/DDBJ databases">
        <title>Genome Sequence Resource for Two Populations of Ditylenchus destructor, the Migratory Endoparasitic Phytonematode.</title>
        <authorList>
            <person name="Zhang H."/>
            <person name="Lin R."/>
            <person name="Xie B."/>
        </authorList>
    </citation>
    <scope>NUCLEOTIDE SEQUENCE</scope>
    <source>
        <strain evidence="2">BazhouSP</strain>
    </source>
</reference>
<comment type="caution">
    <text evidence="2">The sequence shown here is derived from an EMBL/GenBank/DDBJ whole genome shotgun (WGS) entry which is preliminary data.</text>
</comment>
<evidence type="ECO:0000313" key="2">
    <source>
        <dbReference type="EMBL" id="KAI1705178.1"/>
    </source>
</evidence>
<sequence>MVSYMLVQLCFVAAVSAASLNFIPLSYMMIKWYAAEKNDDPNREYTAIPCYSEMDESMFSSDEIYRVDDSNKIEGLTCLIRVPPKSEITFRPTFHSDQSYARLISGSSVLHAPLASPKINGAEKNNNGPWHTPCDFTYLVFASGAPRRDILEFTLVKETAEDQQDPMKELCAAEGFNYATFEGLIKKDY</sequence>